<dbReference type="Gene3D" id="1.20.5.1200">
    <property type="entry name" value="Alpha-tocopherol transfer"/>
    <property type="match status" value="1"/>
</dbReference>
<dbReference type="InterPro" id="IPR001251">
    <property type="entry name" value="CRAL-TRIO_dom"/>
</dbReference>
<proteinExistence type="evidence at transcript level"/>
<dbReference type="PROSITE" id="PS50191">
    <property type="entry name" value="CRAL_TRIO"/>
    <property type="match status" value="1"/>
</dbReference>
<dbReference type="SMART" id="SM00516">
    <property type="entry name" value="SEC14"/>
    <property type="match status" value="1"/>
</dbReference>
<feature type="non-terminal residue" evidence="2">
    <location>
        <position position="1"/>
    </location>
</feature>
<dbReference type="CDD" id="cd00170">
    <property type="entry name" value="SEC14"/>
    <property type="match status" value="1"/>
</dbReference>
<dbReference type="InterPro" id="IPR036865">
    <property type="entry name" value="CRAL-TRIO_dom_sf"/>
</dbReference>
<dbReference type="SUPFAM" id="SSF52087">
    <property type="entry name" value="CRAL/TRIO domain"/>
    <property type="match status" value="1"/>
</dbReference>
<dbReference type="Gene3D" id="3.40.525.10">
    <property type="entry name" value="CRAL-TRIO lipid binding domain"/>
    <property type="match status" value="1"/>
</dbReference>
<dbReference type="Gene3D" id="1.10.8.20">
    <property type="entry name" value="N-terminal domain of phosphatidylinositol transfer protein sec14p"/>
    <property type="match status" value="1"/>
</dbReference>
<reference evidence="2" key="1">
    <citation type="journal article" date="2015" name="Sci. Rep.">
        <title>Tissue- and time-dependent transcription in Ixodes ricinus salivary glands and midguts when blood feeding on the vertebrate host.</title>
        <authorList>
            <person name="Kotsyfakis M."/>
            <person name="Schwarz A."/>
            <person name="Erhart J."/>
            <person name="Ribeiro J.M."/>
        </authorList>
    </citation>
    <scope>NUCLEOTIDE SEQUENCE</scope>
    <source>
        <tissue evidence="2">Salivary gland and midgut</tissue>
    </source>
</reference>
<evidence type="ECO:0000313" key="2">
    <source>
        <dbReference type="EMBL" id="JAB72767.1"/>
    </source>
</evidence>
<accession>V5HCI7</accession>
<organism evidence="2">
    <name type="scientific">Ixodes ricinus</name>
    <name type="common">Common tick</name>
    <name type="synonym">Acarus ricinus</name>
    <dbReference type="NCBI Taxonomy" id="34613"/>
    <lineage>
        <taxon>Eukaryota</taxon>
        <taxon>Metazoa</taxon>
        <taxon>Ecdysozoa</taxon>
        <taxon>Arthropoda</taxon>
        <taxon>Chelicerata</taxon>
        <taxon>Arachnida</taxon>
        <taxon>Acari</taxon>
        <taxon>Parasitiformes</taxon>
        <taxon>Ixodida</taxon>
        <taxon>Ixodoidea</taxon>
        <taxon>Ixodidae</taxon>
        <taxon>Ixodinae</taxon>
        <taxon>Ixodes</taxon>
    </lineage>
</organism>
<dbReference type="PANTHER" id="PTHR10174:SF130">
    <property type="entry name" value="ALPHA-TOCOPHEROL TRANSFER PROTEIN-LIKE"/>
    <property type="match status" value="1"/>
</dbReference>
<dbReference type="InterPro" id="IPR036273">
    <property type="entry name" value="CRAL/TRIO_N_dom_sf"/>
</dbReference>
<dbReference type="Pfam" id="PF00650">
    <property type="entry name" value="CRAL_TRIO"/>
    <property type="match status" value="1"/>
</dbReference>
<dbReference type="PANTHER" id="PTHR10174">
    <property type="entry name" value="ALPHA-TOCOPHEROL TRANSFER PROTEIN-RELATED"/>
    <property type="match status" value="1"/>
</dbReference>
<dbReference type="PRINTS" id="PR00180">
    <property type="entry name" value="CRETINALDHBP"/>
</dbReference>
<dbReference type="AlphaFoldDB" id="V5HCI7"/>
<evidence type="ECO:0000259" key="1">
    <source>
        <dbReference type="PROSITE" id="PS50191"/>
    </source>
</evidence>
<protein>
    <submittedName>
        <fullName evidence="2">Putative tocopherol alpha transfer protein</fullName>
    </submittedName>
</protein>
<dbReference type="GO" id="GO:0016020">
    <property type="term" value="C:membrane"/>
    <property type="evidence" value="ECO:0007669"/>
    <property type="project" value="TreeGrafter"/>
</dbReference>
<feature type="domain" description="CRAL-TRIO" evidence="1">
    <location>
        <begin position="48"/>
        <end position="220"/>
    </location>
</feature>
<sequence>LEELIDDDRSLNANKADEFLLRFLRFDHLDPNRALRTLKLYYVNRHQELDLFRNLLPSQLGHVFLRNLMVLLPERDPSGRLVLVLRPGSWNPSQVPFLDVARALLLCFEYAMSRSSAQLRGLCMIFDMDGWSYDHMTNVPSSRIKALAVVLAGYPIKNRRWDIVKQSYIFDAFFKILTPFLDATALSKIHFHGWELHKLHPHFPEKMLPEELGGTRGPLRSAEFYERLREMEASFAEESRYGIATEE</sequence>
<name>V5HCI7_IXORI</name>
<dbReference type="EMBL" id="GANP01011701">
    <property type="protein sequence ID" value="JAB72767.1"/>
    <property type="molecule type" value="mRNA"/>
</dbReference>
<dbReference type="SUPFAM" id="SSF46938">
    <property type="entry name" value="CRAL/TRIO N-terminal domain"/>
    <property type="match status" value="1"/>
</dbReference>
<dbReference type="GO" id="GO:1902936">
    <property type="term" value="F:phosphatidylinositol bisphosphate binding"/>
    <property type="evidence" value="ECO:0007669"/>
    <property type="project" value="TreeGrafter"/>
</dbReference>